<dbReference type="SUPFAM" id="SSF54695">
    <property type="entry name" value="POZ domain"/>
    <property type="match status" value="1"/>
</dbReference>
<dbReference type="Proteomes" id="UP001432322">
    <property type="component" value="Unassembled WGS sequence"/>
</dbReference>
<protein>
    <recommendedName>
        <fullName evidence="1">BTB domain-containing protein</fullName>
    </recommendedName>
</protein>
<dbReference type="CDD" id="cd18186">
    <property type="entry name" value="BTB_POZ_ZBTB_KLHL-like"/>
    <property type="match status" value="1"/>
</dbReference>
<reference evidence="2" key="1">
    <citation type="submission" date="2023-10" db="EMBL/GenBank/DDBJ databases">
        <title>Genome assembly of Pristionchus species.</title>
        <authorList>
            <person name="Yoshida K."/>
            <person name="Sommer R.J."/>
        </authorList>
    </citation>
    <scope>NUCLEOTIDE SEQUENCE</scope>
    <source>
        <strain evidence="2">RS5133</strain>
    </source>
</reference>
<dbReference type="EMBL" id="BTSY01000006">
    <property type="protein sequence ID" value="GMT34285.1"/>
    <property type="molecule type" value="Genomic_DNA"/>
</dbReference>
<comment type="caution">
    <text evidence="2">The sequence shown here is derived from an EMBL/GenBank/DDBJ whole genome shotgun (WGS) entry which is preliminary data.</text>
</comment>
<dbReference type="PANTHER" id="PTHR22744:SF14">
    <property type="entry name" value="BTB DOMAIN-CONTAINING PROTEIN-RELATED"/>
    <property type="match status" value="1"/>
</dbReference>
<gene>
    <name evidence="2" type="ORF">PFISCL1PPCAC_25582</name>
</gene>
<organism evidence="2 3">
    <name type="scientific">Pristionchus fissidentatus</name>
    <dbReference type="NCBI Taxonomy" id="1538716"/>
    <lineage>
        <taxon>Eukaryota</taxon>
        <taxon>Metazoa</taxon>
        <taxon>Ecdysozoa</taxon>
        <taxon>Nematoda</taxon>
        <taxon>Chromadorea</taxon>
        <taxon>Rhabditida</taxon>
        <taxon>Rhabditina</taxon>
        <taxon>Diplogasteromorpha</taxon>
        <taxon>Diplogasteroidea</taxon>
        <taxon>Neodiplogasteridae</taxon>
        <taxon>Pristionchus</taxon>
    </lineage>
</organism>
<dbReference type="PANTHER" id="PTHR22744">
    <property type="entry name" value="HELIX LOOP HELIX PROTEIN 21-RELATED"/>
    <property type="match status" value="1"/>
</dbReference>
<dbReference type="InterPro" id="IPR011333">
    <property type="entry name" value="SKP1/BTB/POZ_sf"/>
</dbReference>
<keyword evidence="3" id="KW-1185">Reference proteome</keyword>
<feature type="non-terminal residue" evidence="2">
    <location>
        <position position="1"/>
    </location>
</feature>
<dbReference type="AlphaFoldDB" id="A0AAV5WUJ9"/>
<dbReference type="Pfam" id="PF00651">
    <property type="entry name" value="BTB"/>
    <property type="match status" value="1"/>
</dbReference>
<proteinExistence type="predicted"/>
<feature type="domain" description="BTB" evidence="1">
    <location>
        <begin position="138"/>
        <end position="201"/>
    </location>
</feature>
<evidence type="ECO:0000313" key="2">
    <source>
        <dbReference type="EMBL" id="GMT34285.1"/>
    </source>
</evidence>
<evidence type="ECO:0000259" key="1">
    <source>
        <dbReference type="PROSITE" id="PS50097"/>
    </source>
</evidence>
<accession>A0AAV5WUJ9</accession>
<dbReference type="SMART" id="SM00225">
    <property type="entry name" value="BTB"/>
    <property type="match status" value="1"/>
</dbReference>
<dbReference type="InterPro" id="IPR000210">
    <property type="entry name" value="BTB/POZ_dom"/>
</dbReference>
<dbReference type="Gene3D" id="3.30.710.10">
    <property type="entry name" value="Potassium Channel Kv1.1, Chain A"/>
    <property type="match status" value="1"/>
</dbReference>
<evidence type="ECO:0000313" key="3">
    <source>
        <dbReference type="Proteomes" id="UP001432322"/>
    </source>
</evidence>
<dbReference type="PROSITE" id="PS50097">
    <property type="entry name" value="BTB"/>
    <property type="match status" value="1"/>
</dbReference>
<sequence length="409" mass="46606">SILLASPSALLTISLLNKECVFWVARDGLTLMIEESLGKSISVVEVTLTKGSDNEILSSLLLPIRSPSSLVSFRIDAWLPLIFESGETLKFTDDEVLATFGCTNTFESKFSLFVNPIHASERHLELLFLPTEIYSDCLKIGSTSIAVSRELLSLHSDFFSNLFYGQFMERNQEVKEIKDISEPEFVVFLQSLHCRRFEFSSVKNALESLVFADQFLMPYISRGVLPYLKKNSLPEDLMEQALIVADRVPNNEDILFWILHQFPSKSKLLEVSRDLLPTISMNTSQICMTFSLKRVREMEKYVKAGRGYAKIRKLMDEDETRYGFHLVGYDSKRERVEKESYFCLPWGRPIWPNVPSEYSRVIFNGQPLKGTLLKGVTASLLDRRSVIQLSSRADSRICKVGSMICVLSR</sequence>
<name>A0AAV5WUJ9_9BILA</name>